<evidence type="ECO:0000313" key="7">
    <source>
        <dbReference type="WBParaSite" id="scaffold9844_cov201.g14321"/>
    </source>
</evidence>
<evidence type="ECO:0000256" key="2">
    <source>
        <dbReference type="ARBA" id="ARBA00022692"/>
    </source>
</evidence>
<dbReference type="GO" id="GO:0016020">
    <property type="term" value="C:membrane"/>
    <property type="evidence" value="ECO:0007669"/>
    <property type="project" value="UniProtKB-SubCell"/>
</dbReference>
<dbReference type="PANTHER" id="PTHR46561:SF11">
    <property type="entry name" value="SERPENTINE RECEPTOR CLASS ALPHA_BETA-14"/>
    <property type="match status" value="1"/>
</dbReference>
<evidence type="ECO:0000256" key="5">
    <source>
        <dbReference type="SAM" id="Phobius"/>
    </source>
</evidence>
<accession>A0A915NEI0</accession>
<name>A0A915NEI0_MELJA</name>
<protein>
    <submittedName>
        <fullName evidence="7">Serpentine receptor class gamma</fullName>
    </submittedName>
</protein>
<dbReference type="PANTHER" id="PTHR46561">
    <property type="entry name" value="SERPENTINE RECEPTOR, CLASS AB (CLASS A-LIKE)-RELATED"/>
    <property type="match status" value="1"/>
</dbReference>
<dbReference type="InterPro" id="IPR019408">
    <property type="entry name" value="7TM_GPCR_serpentine_rcpt_Srab"/>
</dbReference>
<keyword evidence="2 5" id="KW-0812">Transmembrane</keyword>
<comment type="subcellular location">
    <subcellularLocation>
        <location evidence="1">Membrane</location>
        <topology evidence="1">Multi-pass membrane protein</topology>
    </subcellularLocation>
</comment>
<evidence type="ECO:0000313" key="6">
    <source>
        <dbReference type="Proteomes" id="UP000887561"/>
    </source>
</evidence>
<keyword evidence="3 5" id="KW-1133">Transmembrane helix</keyword>
<keyword evidence="6" id="KW-1185">Reference proteome</keyword>
<sequence>MSQLGTSVMYFTILLTYKNSCDCLIEAWVVYLLRIPFYLYVAGSPLFHFAIMLERVFATIFVRIYENRGKMIGIIITTIVWALSAFAVTTYNLSQNYQAKQNILVMKIIFPLDFSYSFVFAIYNFLSSYIRARRAETGQLIYIRAIDAITLLIVLHAMITLIVYDYFLKKQNDINKNFIKKNSAMSTDIYFKKLNYAWK</sequence>
<reference evidence="7" key="1">
    <citation type="submission" date="2022-11" db="UniProtKB">
        <authorList>
            <consortium name="WormBaseParasite"/>
        </authorList>
    </citation>
    <scope>IDENTIFICATION</scope>
</reference>
<feature type="transmembrane region" description="Helical" evidence="5">
    <location>
        <begin position="146"/>
        <end position="167"/>
    </location>
</feature>
<evidence type="ECO:0000256" key="4">
    <source>
        <dbReference type="ARBA" id="ARBA00023136"/>
    </source>
</evidence>
<dbReference type="Pfam" id="PF10292">
    <property type="entry name" value="7TM_GPCR_Srab"/>
    <property type="match status" value="1"/>
</dbReference>
<feature type="transmembrane region" description="Helical" evidence="5">
    <location>
        <begin position="103"/>
        <end position="126"/>
    </location>
</feature>
<feature type="transmembrane region" description="Helical" evidence="5">
    <location>
        <begin position="72"/>
        <end position="91"/>
    </location>
</feature>
<dbReference type="InterPro" id="IPR053286">
    <property type="entry name" value="Nematode_rcpt-like_srab"/>
</dbReference>
<organism evidence="6 7">
    <name type="scientific">Meloidogyne javanica</name>
    <name type="common">Root-knot nematode worm</name>
    <dbReference type="NCBI Taxonomy" id="6303"/>
    <lineage>
        <taxon>Eukaryota</taxon>
        <taxon>Metazoa</taxon>
        <taxon>Ecdysozoa</taxon>
        <taxon>Nematoda</taxon>
        <taxon>Chromadorea</taxon>
        <taxon>Rhabditida</taxon>
        <taxon>Tylenchina</taxon>
        <taxon>Tylenchomorpha</taxon>
        <taxon>Tylenchoidea</taxon>
        <taxon>Meloidogynidae</taxon>
        <taxon>Meloidogyninae</taxon>
        <taxon>Meloidogyne</taxon>
        <taxon>Meloidogyne incognita group</taxon>
    </lineage>
</organism>
<feature type="transmembrane region" description="Helical" evidence="5">
    <location>
        <begin position="21"/>
        <end position="40"/>
    </location>
</feature>
<dbReference type="Proteomes" id="UP000887561">
    <property type="component" value="Unplaced"/>
</dbReference>
<dbReference type="WBParaSite" id="scaffold9844_cov201.g14321">
    <property type="protein sequence ID" value="scaffold9844_cov201.g14321"/>
    <property type="gene ID" value="scaffold9844_cov201.g14321"/>
</dbReference>
<proteinExistence type="predicted"/>
<evidence type="ECO:0000256" key="3">
    <source>
        <dbReference type="ARBA" id="ARBA00022989"/>
    </source>
</evidence>
<evidence type="ECO:0000256" key="1">
    <source>
        <dbReference type="ARBA" id="ARBA00004141"/>
    </source>
</evidence>
<keyword evidence="4 5" id="KW-0472">Membrane</keyword>
<dbReference type="AlphaFoldDB" id="A0A915NEI0"/>